<reference evidence="6 7" key="1">
    <citation type="submission" date="2006-10" db="EMBL/GenBank/DDBJ databases">
        <title>The Genome Sequence of Batrachochytrium dendrobatidis JEL423.</title>
        <authorList>
            <consortium name="The Broad Institute Genome Sequencing Platform"/>
            <person name="Birren B."/>
            <person name="Lander E."/>
            <person name="Galagan J."/>
            <person name="Cuomo C."/>
            <person name="Devon K."/>
            <person name="Jaffe D."/>
            <person name="Butler J."/>
            <person name="Alvarez P."/>
            <person name="Gnerre S."/>
            <person name="Grabherr M."/>
            <person name="Kleber M."/>
            <person name="Mauceli E."/>
            <person name="Brockman W."/>
            <person name="Young S."/>
            <person name="LaButti K."/>
            <person name="Sykes S."/>
            <person name="DeCaprio D."/>
            <person name="Crawford M."/>
            <person name="Koehrsen M."/>
            <person name="Engels R."/>
            <person name="Montgomery P."/>
            <person name="Pearson M."/>
            <person name="Howarth C."/>
            <person name="Larson L."/>
            <person name="White J."/>
            <person name="O'Leary S."/>
            <person name="Kodira C."/>
            <person name="Zeng Q."/>
            <person name="Yandava C."/>
            <person name="Alvarado L."/>
            <person name="Longcore J."/>
            <person name="James T."/>
        </authorList>
    </citation>
    <scope>NUCLEOTIDE SEQUENCE [LARGE SCALE GENOMIC DNA]</scope>
    <source>
        <strain evidence="6 7">JEL423</strain>
    </source>
</reference>
<dbReference type="AlphaFoldDB" id="A0A177WMG8"/>
<dbReference type="InterPro" id="IPR052110">
    <property type="entry name" value="MCFD2-like"/>
</dbReference>
<gene>
    <name evidence="6" type="ORF">BDEG_24547</name>
</gene>
<keyword evidence="3" id="KW-0106">Calcium</keyword>
<evidence type="ECO:0000313" key="6">
    <source>
        <dbReference type="EMBL" id="OAJ40854.1"/>
    </source>
</evidence>
<dbReference type="PROSITE" id="PS00018">
    <property type="entry name" value="EF_HAND_1"/>
    <property type="match status" value="1"/>
</dbReference>
<evidence type="ECO:0000313" key="7">
    <source>
        <dbReference type="Proteomes" id="UP000077115"/>
    </source>
</evidence>
<feature type="domain" description="EF-hand" evidence="5">
    <location>
        <begin position="64"/>
        <end position="99"/>
    </location>
</feature>
<dbReference type="PANTHER" id="PTHR23104:SF1">
    <property type="entry name" value="EF-HAND DOMAIN-CONTAINING PROTEIN"/>
    <property type="match status" value="1"/>
</dbReference>
<dbReference type="PANTHER" id="PTHR23104">
    <property type="entry name" value="MULTIPLE COAGULATION FACTOR DEFICIENCY PROTEIN 2 NEURAL STEM CELL DERIVED NEURONAL SURVIVAL PROTEIN"/>
    <property type="match status" value="1"/>
</dbReference>
<dbReference type="InterPro" id="IPR011992">
    <property type="entry name" value="EF-hand-dom_pair"/>
</dbReference>
<feature type="chain" id="PRO_5008077703" description="EF-hand domain-containing protein" evidence="4">
    <location>
        <begin position="25"/>
        <end position="151"/>
    </location>
</feature>
<accession>A0A177WMG8</accession>
<evidence type="ECO:0000256" key="4">
    <source>
        <dbReference type="SAM" id="SignalP"/>
    </source>
</evidence>
<evidence type="ECO:0000256" key="2">
    <source>
        <dbReference type="ARBA" id="ARBA00022737"/>
    </source>
</evidence>
<dbReference type="GO" id="GO:0005509">
    <property type="term" value="F:calcium ion binding"/>
    <property type="evidence" value="ECO:0007669"/>
    <property type="project" value="InterPro"/>
</dbReference>
<evidence type="ECO:0000256" key="1">
    <source>
        <dbReference type="ARBA" id="ARBA00022729"/>
    </source>
</evidence>
<keyword evidence="1 4" id="KW-0732">Signal</keyword>
<reference evidence="6 7" key="2">
    <citation type="submission" date="2016-05" db="EMBL/GenBank/DDBJ databases">
        <title>Lineage-specific infection strategies underlie the spectrum of fungal disease in amphibians.</title>
        <authorList>
            <person name="Cuomo C.A."/>
            <person name="Farrer R.A."/>
            <person name="James T."/>
            <person name="Longcore J."/>
            <person name="Birren B."/>
        </authorList>
    </citation>
    <scope>NUCLEOTIDE SEQUENCE [LARGE SCALE GENOMIC DNA]</scope>
    <source>
        <strain evidence="6 7">JEL423</strain>
    </source>
</reference>
<feature type="domain" description="EF-hand" evidence="5">
    <location>
        <begin position="111"/>
        <end position="146"/>
    </location>
</feature>
<dbReference type="OrthoDB" id="289247at2759"/>
<protein>
    <recommendedName>
        <fullName evidence="5">EF-hand domain-containing protein</fullName>
    </recommendedName>
</protein>
<evidence type="ECO:0000256" key="3">
    <source>
        <dbReference type="ARBA" id="ARBA00022837"/>
    </source>
</evidence>
<dbReference type="Gene3D" id="1.10.238.10">
    <property type="entry name" value="EF-hand"/>
    <property type="match status" value="1"/>
</dbReference>
<name>A0A177WMG8_BATDL</name>
<dbReference type="EMBL" id="DS022305">
    <property type="protein sequence ID" value="OAJ40854.1"/>
    <property type="molecule type" value="Genomic_DNA"/>
</dbReference>
<dbReference type="Pfam" id="PF13499">
    <property type="entry name" value="EF-hand_7"/>
    <property type="match status" value="1"/>
</dbReference>
<feature type="signal peptide" evidence="4">
    <location>
        <begin position="1"/>
        <end position="24"/>
    </location>
</feature>
<dbReference type="VEuPathDB" id="FungiDB:BDEG_24547"/>
<keyword evidence="2" id="KW-0677">Repeat</keyword>
<dbReference type="InterPro" id="IPR002048">
    <property type="entry name" value="EF_hand_dom"/>
</dbReference>
<proteinExistence type="predicted"/>
<dbReference type="STRING" id="403673.A0A177WMG8"/>
<dbReference type="Proteomes" id="UP000077115">
    <property type="component" value="Unassembled WGS sequence"/>
</dbReference>
<evidence type="ECO:0000259" key="5">
    <source>
        <dbReference type="PROSITE" id="PS50222"/>
    </source>
</evidence>
<dbReference type="InterPro" id="IPR018247">
    <property type="entry name" value="EF_Hand_1_Ca_BS"/>
</dbReference>
<sequence length="151" mass="17183">MFIKTTPLISILGVLLTFFTCSHATLSSNYGEDSNYGDVKPSASHFRERLEAIGYGQDSNEKGDSNQEVIYFFSIHDYNYDGMLDGHELRLAFQGYEQDTGKEKAHIDLADLETMIDHALAEDDTNNDGMISWEEYLESQSYHHKLNVNQT</sequence>
<organism evidence="6 7">
    <name type="scientific">Batrachochytrium dendrobatidis (strain JEL423)</name>
    <dbReference type="NCBI Taxonomy" id="403673"/>
    <lineage>
        <taxon>Eukaryota</taxon>
        <taxon>Fungi</taxon>
        <taxon>Fungi incertae sedis</taxon>
        <taxon>Chytridiomycota</taxon>
        <taxon>Chytridiomycota incertae sedis</taxon>
        <taxon>Chytridiomycetes</taxon>
        <taxon>Rhizophydiales</taxon>
        <taxon>Rhizophydiales incertae sedis</taxon>
        <taxon>Batrachochytrium</taxon>
    </lineage>
</organism>
<dbReference type="SUPFAM" id="SSF47473">
    <property type="entry name" value="EF-hand"/>
    <property type="match status" value="1"/>
</dbReference>
<dbReference type="PROSITE" id="PS50222">
    <property type="entry name" value="EF_HAND_2"/>
    <property type="match status" value="2"/>
</dbReference>